<evidence type="ECO:0000256" key="3">
    <source>
        <dbReference type="ARBA" id="ARBA00023004"/>
    </source>
</evidence>
<evidence type="ECO:0000313" key="7">
    <source>
        <dbReference type="EMBL" id="TLQ06509.1"/>
    </source>
</evidence>
<keyword evidence="2 6" id="KW-0378">Hydrolase</keyword>
<evidence type="ECO:0000313" key="8">
    <source>
        <dbReference type="Proteomes" id="UP000307201"/>
    </source>
</evidence>
<dbReference type="Gene3D" id="3.60.21.10">
    <property type="match status" value="1"/>
</dbReference>
<dbReference type="AlphaFoldDB" id="A0A5R9C1D8"/>
<dbReference type="EMBL" id="VBTE01000029">
    <property type="protein sequence ID" value="TLQ06509.1"/>
    <property type="molecule type" value="Genomic_DNA"/>
</dbReference>
<dbReference type="RefSeq" id="WP_138472366.1">
    <property type="nucleotide sequence ID" value="NZ_JBGQQG010000001.1"/>
</dbReference>
<dbReference type="STRING" id="191770.SAMN04488013_10536"/>
<evidence type="ECO:0000259" key="5">
    <source>
        <dbReference type="Pfam" id="PF00149"/>
    </source>
</evidence>
<accession>A0A5R9C1D8</accession>
<dbReference type="GO" id="GO:0016787">
    <property type="term" value="F:hydrolase activity"/>
    <property type="evidence" value="ECO:0007669"/>
    <property type="project" value="UniProtKB-KW"/>
</dbReference>
<proteinExistence type="inferred from homology"/>
<comment type="caution">
    <text evidence="7">The sequence shown here is derived from an EMBL/GenBank/DDBJ whole genome shotgun (WGS) entry which is preliminary data.</text>
</comment>
<reference evidence="7 8" key="1">
    <citation type="submission" date="2019-05" db="EMBL/GenBank/DDBJ databases">
        <title>The metagenome of a microbial culture collection derived from dairy environment covers the genomic content of the human microbiome.</title>
        <authorList>
            <person name="Roder T."/>
            <person name="Wuthrich D."/>
            <person name="Sattari Z."/>
            <person name="Von Ah U."/>
            <person name="Bar C."/>
            <person name="Ronchi F."/>
            <person name="Macpherson A.J."/>
            <person name="Ganal-Vonarburg S.C."/>
            <person name="Bruggmann R."/>
            <person name="Vergeres G."/>
        </authorList>
    </citation>
    <scope>NUCLEOTIDE SEQUENCE [LARGE SCALE GENOMIC DNA]</scope>
    <source>
        <strain evidence="7 8">FAM 24235</strain>
    </source>
</reference>
<dbReference type="Proteomes" id="UP001625374">
    <property type="component" value="Unassembled WGS sequence"/>
</dbReference>
<sequence length="267" mass="30811">MNIVHISDIHFRKNYEQSSAGYKGMLAKMQSPLVPLEKCLEEIQSKQQIDLLIISGDLTDDGEAEDYRFLKQVIQNIIGDIKVIVTLGNHDIKNNFREGWLNESPSEKPYNIIETFKEFHIISFDSAVYENSNGYVSESQLKWLDQALESKQDKPVILVTHHHLIEHQSSIPNLPESQLILDKLQNKNILCILNGHTHHAYKTKIENIPYYTVVGMSFVGEDIGQQQIQFEEKYGYNIYQIKNSQIKDVEHKIVSTGRQLKIVDMNQ</sequence>
<evidence type="ECO:0000256" key="4">
    <source>
        <dbReference type="ARBA" id="ARBA00025742"/>
    </source>
</evidence>
<dbReference type="InterPro" id="IPR050884">
    <property type="entry name" value="CNP_phosphodiesterase-III"/>
</dbReference>
<comment type="similarity">
    <text evidence="4">Belongs to the cyclic nucleotide phosphodiesterase class-III family.</text>
</comment>
<dbReference type="InterPro" id="IPR029052">
    <property type="entry name" value="Metallo-depent_PP-like"/>
</dbReference>
<dbReference type="EC" id="3.1.-.-" evidence="6"/>
<dbReference type="EMBL" id="JBGQQK010000019">
    <property type="protein sequence ID" value="MFL2103108.1"/>
    <property type="molecule type" value="Genomic_DNA"/>
</dbReference>
<dbReference type="PANTHER" id="PTHR42988">
    <property type="entry name" value="PHOSPHOHYDROLASE"/>
    <property type="match status" value="1"/>
</dbReference>
<reference evidence="6 9" key="2">
    <citation type="submission" date="2024-08" db="EMBL/GenBank/DDBJ databases">
        <authorList>
            <person name="Arias E."/>
        </authorList>
    </citation>
    <scope>NUCLEOTIDE SEQUENCE [LARGE SCALE GENOMIC DNA]</scope>
    <source>
        <strain evidence="6 9">FAM 24106</strain>
    </source>
</reference>
<dbReference type="InterPro" id="IPR004843">
    <property type="entry name" value="Calcineurin-like_PHP"/>
</dbReference>
<evidence type="ECO:0000313" key="9">
    <source>
        <dbReference type="Proteomes" id="UP001625374"/>
    </source>
</evidence>
<dbReference type="PANTHER" id="PTHR42988:SF2">
    <property type="entry name" value="CYCLIC NUCLEOTIDE PHOSPHODIESTERASE CBUA0032-RELATED"/>
    <property type="match status" value="1"/>
</dbReference>
<protein>
    <submittedName>
        <fullName evidence="7">Metallophosphoesterase</fullName>
        <ecNumber evidence="6">3.1.-.-</ecNumber>
    </submittedName>
</protein>
<evidence type="ECO:0000256" key="2">
    <source>
        <dbReference type="ARBA" id="ARBA00022801"/>
    </source>
</evidence>
<evidence type="ECO:0000313" key="6">
    <source>
        <dbReference type="EMBL" id="MFL2103108.1"/>
    </source>
</evidence>
<dbReference type="SUPFAM" id="SSF56300">
    <property type="entry name" value="Metallo-dependent phosphatases"/>
    <property type="match status" value="1"/>
</dbReference>
<feature type="domain" description="Calcineurin-like phosphoesterase" evidence="5">
    <location>
        <begin position="1"/>
        <end position="199"/>
    </location>
</feature>
<dbReference type="GO" id="GO:0046872">
    <property type="term" value="F:metal ion binding"/>
    <property type="evidence" value="ECO:0007669"/>
    <property type="project" value="UniProtKB-KW"/>
</dbReference>
<keyword evidence="1" id="KW-0479">Metal-binding</keyword>
<keyword evidence="3" id="KW-0408">Iron</keyword>
<evidence type="ECO:0000256" key="1">
    <source>
        <dbReference type="ARBA" id="ARBA00022723"/>
    </source>
</evidence>
<name>A0A5R9C1D8_9LACT</name>
<dbReference type="OrthoDB" id="2036332at2"/>
<organism evidence="7 8">
    <name type="scientific">Marinilactibacillus psychrotolerans</name>
    <dbReference type="NCBI Taxonomy" id="191770"/>
    <lineage>
        <taxon>Bacteria</taxon>
        <taxon>Bacillati</taxon>
        <taxon>Bacillota</taxon>
        <taxon>Bacilli</taxon>
        <taxon>Lactobacillales</taxon>
        <taxon>Carnobacteriaceae</taxon>
        <taxon>Marinilactibacillus</taxon>
    </lineage>
</organism>
<dbReference type="Proteomes" id="UP000307201">
    <property type="component" value="Unassembled WGS sequence"/>
</dbReference>
<gene>
    <name evidence="6" type="ORF">ACEN37_07540</name>
    <name evidence="7" type="ORF">FEZ48_09445</name>
</gene>
<dbReference type="Pfam" id="PF00149">
    <property type="entry name" value="Metallophos"/>
    <property type="match status" value="1"/>
</dbReference>
<keyword evidence="9" id="KW-1185">Reference proteome</keyword>